<dbReference type="InterPro" id="IPR013783">
    <property type="entry name" value="Ig-like_fold"/>
</dbReference>
<feature type="domain" description="MSP" evidence="1">
    <location>
        <begin position="2"/>
        <end position="113"/>
    </location>
</feature>
<dbReference type="InterPro" id="IPR008962">
    <property type="entry name" value="PapD-like_sf"/>
</dbReference>
<dbReference type="WBParaSite" id="PSAMB.scaffold476size49999.g6413.t1">
    <property type="protein sequence ID" value="PSAMB.scaffold476size49999.g6413.t1"/>
    <property type="gene ID" value="PSAMB.scaffold476size49999.g6413"/>
</dbReference>
<dbReference type="AlphaFoldDB" id="A0A914WPE0"/>
<evidence type="ECO:0000313" key="3">
    <source>
        <dbReference type="WBParaSite" id="PSAMB.scaffold476size49999.g6413.t1"/>
    </source>
</evidence>
<dbReference type="PROSITE" id="PS50202">
    <property type="entry name" value="MSP"/>
    <property type="match status" value="1"/>
</dbReference>
<dbReference type="Gene3D" id="2.60.40.10">
    <property type="entry name" value="Immunoglobulins"/>
    <property type="match status" value="1"/>
</dbReference>
<dbReference type="SUPFAM" id="SSF49354">
    <property type="entry name" value="PapD-like"/>
    <property type="match status" value="1"/>
</dbReference>
<evidence type="ECO:0000313" key="2">
    <source>
        <dbReference type="Proteomes" id="UP000887566"/>
    </source>
</evidence>
<dbReference type="Proteomes" id="UP000887566">
    <property type="component" value="Unplaced"/>
</dbReference>
<dbReference type="Pfam" id="PF00635">
    <property type="entry name" value="Motile_Sperm"/>
    <property type="match status" value="1"/>
</dbReference>
<dbReference type="InterPro" id="IPR051774">
    <property type="entry name" value="Sperm-specific_class_P"/>
</dbReference>
<name>A0A914WPE0_9BILA</name>
<proteinExistence type="predicted"/>
<protein>
    <submittedName>
        <fullName evidence="3">MSP domain-containing protein</fullName>
    </submittedName>
</protein>
<dbReference type="InterPro" id="IPR000535">
    <property type="entry name" value="MSP_dom"/>
</dbReference>
<organism evidence="2 3">
    <name type="scientific">Plectus sambesii</name>
    <dbReference type="NCBI Taxonomy" id="2011161"/>
    <lineage>
        <taxon>Eukaryota</taxon>
        <taxon>Metazoa</taxon>
        <taxon>Ecdysozoa</taxon>
        <taxon>Nematoda</taxon>
        <taxon>Chromadorea</taxon>
        <taxon>Plectida</taxon>
        <taxon>Plectina</taxon>
        <taxon>Plectoidea</taxon>
        <taxon>Plectidae</taxon>
        <taxon>Plectus</taxon>
    </lineage>
</organism>
<evidence type="ECO:0000259" key="1">
    <source>
        <dbReference type="PROSITE" id="PS50202"/>
    </source>
</evidence>
<dbReference type="PANTHER" id="PTHR22947">
    <property type="entry name" value="MAJOR SPERM PROTEIN"/>
    <property type="match status" value="1"/>
</dbReference>
<accession>A0A914WPE0</accession>
<keyword evidence="2" id="KW-1185">Reference proteome</keyword>
<dbReference type="PANTHER" id="PTHR22947:SF3">
    <property type="entry name" value="MSP DOMAIN-CONTAINING PROTEIN-RELATED"/>
    <property type="match status" value="1"/>
</dbReference>
<reference evidence="3" key="1">
    <citation type="submission" date="2022-11" db="UniProtKB">
        <authorList>
            <consortium name="WormBaseParasite"/>
        </authorList>
    </citation>
    <scope>IDENTIFICATION</scope>
</reference>
<sequence>MALRIEPSTAEFPEAGGQLQHTVVNASGARIAFKVKCSDNNLFTVRPVFALVDPGQAIGVDVTRKAGIAKQDKLVFQYIEVTAEEHDPQAPFRQPQQYHEVTLPLAVSVSNEP</sequence>